<name>A0A1M5QUL2_9ACTN</name>
<dbReference type="OrthoDB" id="3690833at2"/>
<organism evidence="1 2">
    <name type="scientific">Geodermatophilus nigrescens</name>
    <dbReference type="NCBI Taxonomy" id="1070870"/>
    <lineage>
        <taxon>Bacteria</taxon>
        <taxon>Bacillati</taxon>
        <taxon>Actinomycetota</taxon>
        <taxon>Actinomycetes</taxon>
        <taxon>Geodermatophilales</taxon>
        <taxon>Geodermatophilaceae</taxon>
        <taxon>Geodermatophilus</taxon>
    </lineage>
</organism>
<protein>
    <recommendedName>
        <fullName evidence="3">Muconolactone delta-isomerase</fullName>
    </recommendedName>
</protein>
<reference evidence="1 2" key="1">
    <citation type="submission" date="2016-11" db="EMBL/GenBank/DDBJ databases">
        <authorList>
            <person name="Jaros S."/>
            <person name="Januszkiewicz K."/>
            <person name="Wedrychowicz H."/>
        </authorList>
    </citation>
    <scope>NUCLEOTIDE SEQUENCE [LARGE SCALE GENOMIC DNA]</scope>
    <source>
        <strain evidence="1 2">DSM 45408</strain>
    </source>
</reference>
<keyword evidence="2" id="KW-1185">Reference proteome</keyword>
<evidence type="ECO:0000313" key="2">
    <source>
        <dbReference type="Proteomes" id="UP000184471"/>
    </source>
</evidence>
<dbReference type="RefSeq" id="WP_073422321.1">
    <property type="nucleotide sequence ID" value="NZ_FQVX01000005.1"/>
</dbReference>
<dbReference type="AlphaFoldDB" id="A0A1M5QUL2"/>
<accession>A0A1M5QUL2</accession>
<sequence length="90" mass="9777">MYFGVVHTIRDGERWEQMMANADLGALPAGVELMSTCTAADDSRALCLWRVQDRETLDGVLDQLVGDNAVNDVFEVSERSVIVAGHPAAV</sequence>
<dbReference type="EMBL" id="FQVX01000005">
    <property type="protein sequence ID" value="SHH17847.1"/>
    <property type="molecule type" value="Genomic_DNA"/>
</dbReference>
<evidence type="ECO:0000313" key="1">
    <source>
        <dbReference type="EMBL" id="SHH17847.1"/>
    </source>
</evidence>
<dbReference type="Proteomes" id="UP000184471">
    <property type="component" value="Unassembled WGS sequence"/>
</dbReference>
<proteinExistence type="predicted"/>
<gene>
    <name evidence="1" type="ORF">SAMN05444351_4193</name>
</gene>
<evidence type="ECO:0008006" key="3">
    <source>
        <dbReference type="Google" id="ProtNLM"/>
    </source>
</evidence>